<dbReference type="PANTHER" id="PTHR32011:SF6">
    <property type="entry name" value="KNR4_SMI1-LIKE DOMAIN-CONTAINING PROTEIN"/>
    <property type="match status" value="1"/>
</dbReference>
<name>A0A8K0GVD5_9ROSA</name>
<dbReference type="AlphaFoldDB" id="A0A8K0GVD5"/>
<evidence type="ECO:0000313" key="2">
    <source>
        <dbReference type="Proteomes" id="UP000796880"/>
    </source>
</evidence>
<dbReference type="OrthoDB" id="1921190at2759"/>
<evidence type="ECO:0000313" key="1">
    <source>
        <dbReference type="EMBL" id="KAF3439121.1"/>
    </source>
</evidence>
<proteinExistence type="predicted"/>
<protein>
    <submittedName>
        <fullName evidence="1">Uncharacterized protein</fullName>
    </submittedName>
</protein>
<dbReference type="EMBL" id="VOIH02000008">
    <property type="protein sequence ID" value="KAF3439121.1"/>
    <property type="molecule type" value="Genomic_DNA"/>
</dbReference>
<keyword evidence="2" id="KW-1185">Reference proteome</keyword>
<dbReference type="PANTHER" id="PTHR32011">
    <property type="entry name" value="OS08G0472400 PROTEIN"/>
    <property type="match status" value="1"/>
</dbReference>
<sequence length="369" mass="41092">MAANMITKPPKPLSNTSTTKLVCFSFAAYAKTLIHHLKSSNIPVLDGLTDLEFSSIESTFSFSFPPDLRSILREGLPVGHGFPNWRSSSLQQLHILTNLPTLALLKQVSHRNFWCRSWGVRPDDVDQALDVAKRFLNSKAPVLVPIYRNCYLPSSPNMAGNPVFSVDNEGVRVLSCDITGFFQEFEFLHVGDLGLPKRLNVNVPAWAAKAPKRVEFWTEASEKTTEMRVVAERGETRGWWSGELGGCLEEVFWTLREGGWTEEEVGEMMMIDGCDGGDGEGGPEVLGDKEGVVWHVRLMSLVLLRAGWTKEDVVYSLGLLDEVDEVGLLDGRSCLELQRPLRCFNRGGGGDDHRKSNMKQLMHLQSLGV</sequence>
<organism evidence="1 2">
    <name type="scientific">Rhamnella rubrinervis</name>
    <dbReference type="NCBI Taxonomy" id="2594499"/>
    <lineage>
        <taxon>Eukaryota</taxon>
        <taxon>Viridiplantae</taxon>
        <taxon>Streptophyta</taxon>
        <taxon>Embryophyta</taxon>
        <taxon>Tracheophyta</taxon>
        <taxon>Spermatophyta</taxon>
        <taxon>Magnoliopsida</taxon>
        <taxon>eudicotyledons</taxon>
        <taxon>Gunneridae</taxon>
        <taxon>Pentapetalae</taxon>
        <taxon>rosids</taxon>
        <taxon>fabids</taxon>
        <taxon>Rosales</taxon>
        <taxon>Rhamnaceae</taxon>
        <taxon>rhamnoid group</taxon>
        <taxon>Rhamneae</taxon>
        <taxon>Rhamnella</taxon>
    </lineage>
</organism>
<reference evidence="1" key="1">
    <citation type="submission" date="2020-03" db="EMBL/GenBank/DDBJ databases">
        <title>A high-quality chromosome-level genome assembly of a woody plant with both climbing and erect habits, Rhamnella rubrinervis.</title>
        <authorList>
            <person name="Lu Z."/>
            <person name="Yang Y."/>
            <person name="Zhu X."/>
            <person name="Sun Y."/>
        </authorList>
    </citation>
    <scope>NUCLEOTIDE SEQUENCE</scope>
    <source>
        <strain evidence="1">BYM</strain>
        <tissue evidence="1">Leaf</tissue>
    </source>
</reference>
<dbReference type="Proteomes" id="UP000796880">
    <property type="component" value="Unassembled WGS sequence"/>
</dbReference>
<accession>A0A8K0GVD5</accession>
<comment type="caution">
    <text evidence="1">The sequence shown here is derived from an EMBL/GenBank/DDBJ whole genome shotgun (WGS) entry which is preliminary data.</text>
</comment>
<gene>
    <name evidence="1" type="ORF">FNV43_RR17396</name>
</gene>